<keyword evidence="2" id="KW-0479">Metal-binding</keyword>
<dbReference type="InterPro" id="IPR036663">
    <property type="entry name" value="Fumarylacetoacetase_C_sf"/>
</dbReference>
<dbReference type="PANTHER" id="PTHR11820:SF7">
    <property type="entry name" value="ACYLPYRUVASE FAHD1, MITOCHONDRIAL"/>
    <property type="match status" value="1"/>
</dbReference>
<accession>A0A1G6UFV3</accession>
<sequence>MKWATFTRPDGTAGFGTLAEDVITDITAPAAAGGIGDLLALVQDYANCPVADWCRAGTRLSLADVRLEAPFPRALRNVICLGKNYKEHVNEIKSLIDMPMDKPEAPIYFSKMVNRFTGPEDSLTLPSGATSAADYEVELAVIIGKEGKDIAPQEAWSHIFGYSVGNDYSARDLQTAHRQWFHGKSLDGFCALGPVIVTCDDLAQPPALTIESFVNGERRQTGRTDALIFDIPAILADFSKGTTLYPGDVILTGTPAGVGAGFNPPRFLKPGDEVISRIEGIGELRNVMV</sequence>
<evidence type="ECO:0000313" key="5">
    <source>
        <dbReference type="EMBL" id="SDD39445.1"/>
    </source>
</evidence>
<proteinExistence type="inferred from homology"/>
<evidence type="ECO:0000256" key="2">
    <source>
        <dbReference type="ARBA" id="ARBA00022723"/>
    </source>
</evidence>
<dbReference type="Proteomes" id="UP000198995">
    <property type="component" value="Unassembled WGS sequence"/>
</dbReference>
<dbReference type="Pfam" id="PF10370">
    <property type="entry name" value="Rv2993c-like_N"/>
    <property type="match status" value="1"/>
</dbReference>
<evidence type="ECO:0000259" key="3">
    <source>
        <dbReference type="Pfam" id="PF01557"/>
    </source>
</evidence>
<dbReference type="PANTHER" id="PTHR11820">
    <property type="entry name" value="ACYLPYRUVASE"/>
    <property type="match status" value="1"/>
</dbReference>
<feature type="domain" description="Fumarylacetoacetase-like C-terminal" evidence="3">
    <location>
        <begin position="78"/>
        <end position="287"/>
    </location>
</feature>
<dbReference type="AlphaFoldDB" id="A0A1G6UFV3"/>
<dbReference type="InterPro" id="IPR011234">
    <property type="entry name" value="Fumarylacetoacetase-like_C"/>
</dbReference>
<evidence type="ECO:0000256" key="1">
    <source>
        <dbReference type="ARBA" id="ARBA00010211"/>
    </source>
</evidence>
<protein>
    <submittedName>
        <fullName evidence="5">2-keto-4-pentenoate hydratase/2-oxohepta-3-ene-1,7-dioic acid hydratase (Catechol pathway)</fullName>
    </submittedName>
</protein>
<dbReference type="GO" id="GO:0019752">
    <property type="term" value="P:carboxylic acid metabolic process"/>
    <property type="evidence" value="ECO:0007669"/>
    <property type="project" value="UniProtKB-ARBA"/>
</dbReference>
<gene>
    <name evidence="5" type="ORF">SAMN04489866_10330</name>
</gene>
<feature type="domain" description="Rv2993c-like N-terminal" evidence="4">
    <location>
        <begin position="1"/>
        <end position="70"/>
    </location>
</feature>
<dbReference type="GO" id="GO:0046872">
    <property type="term" value="F:metal ion binding"/>
    <property type="evidence" value="ECO:0007669"/>
    <property type="project" value="UniProtKB-KW"/>
</dbReference>
<dbReference type="RefSeq" id="WP_091791304.1">
    <property type="nucleotide sequence ID" value="NZ_FNAF01000003.1"/>
</dbReference>
<reference evidence="5 6" key="1">
    <citation type="submission" date="2016-10" db="EMBL/GenBank/DDBJ databases">
        <authorList>
            <person name="de Groot N.N."/>
        </authorList>
    </citation>
    <scope>NUCLEOTIDE SEQUENCE [LARGE SCALE GENOMIC DNA]</scope>
    <source>
        <strain evidence="5 6">DSM 20475</strain>
    </source>
</reference>
<keyword evidence="6" id="KW-1185">Reference proteome</keyword>
<comment type="similarity">
    <text evidence="1">Belongs to the FAH family.</text>
</comment>
<dbReference type="Gene3D" id="3.90.850.10">
    <property type="entry name" value="Fumarylacetoacetase-like, C-terminal domain"/>
    <property type="match status" value="1"/>
</dbReference>
<dbReference type="OrthoDB" id="9805307at2"/>
<dbReference type="EMBL" id="FNAF01000003">
    <property type="protein sequence ID" value="SDD39445.1"/>
    <property type="molecule type" value="Genomic_DNA"/>
</dbReference>
<dbReference type="Pfam" id="PF01557">
    <property type="entry name" value="FAA_hydrolase"/>
    <property type="match status" value="1"/>
</dbReference>
<organism evidence="5 6">
    <name type="scientific">Peptococcus niger</name>
    <dbReference type="NCBI Taxonomy" id="2741"/>
    <lineage>
        <taxon>Bacteria</taxon>
        <taxon>Bacillati</taxon>
        <taxon>Bacillota</taxon>
        <taxon>Clostridia</taxon>
        <taxon>Eubacteriales</taxon>
        <taxon>Peptococcaceae</taxon>
        <taxon>Peptococcus</taxon>
    </lineage>
</organism>
<evidence type="ECO:0000313" key="6">
    <source>
        <dbReference type="Proteomes" id="UP000198995"/>
    </source>
</evidence>
<dbReference type="GO" id="GO:0018773">
    <property type="term" value="F:acetylpyruvate hydrolase activity"/>
    <property type="evidence" value="ECO:0007669"/>
    <property type="project" value="TreeGrafter"/>
</dbReference>
<dbReference type="FunFam" id="3.90.850.10:FF:000002">
    <property type="entry name" value="2-hydroxyhepta-2,4-diene-1,7-dioate isomerase"/>
    <property type="match status" value="1"/>
</dbReference>
<dbReference type="STRING" id="2741.SAMN04489866_10330"/>
<name>A0A1G6UFV3_PEPNI</name>
<dbReference type="InterPro" id="IPR018833">
    <property type="entry name" value="Rv2993c-like_N"/>
</dbReference>
<dbReference type="SUPFAM" id="SSF56529">
    <property type="entry name" value="FAH"/>
    <property type="match status" value="1"/>
</dbReference>
<dbReference type="GO" id="GO:0016853">
    <property type="term" value="F:isomerase activity"/>
    <property type="evidence" value="ECO:0007669"/>
    <property type="project" value="UniProtKB-ARBA"/>
</dbReference>
<evidence type="ECO:0000259" key="4">
    <source>
        <dbReference type="Pfam" id="PF10370"/>
    </source>
</evidence>